<dbReference type="InterPro" id="IPR027124">
    <property type="entry name" value="Swc5/CFDP1/2"/>
</dbReference>
<dbReference type="EMBL" id="LAEV01000368">
    <property type="protein sequence ID" value="KKA30553.1"/>
    <property type="molecule type" value="Genomic_DNA"/>
</dbReference>
<evidence type="ECO:0000256" key="2">
    <source>
        <dbReference type="ARBA" id="ARBA00019138"/>
    </source>
</evidence>
<dbReference type="PROSITE" id="PS51279">
    <property type="entry name" value="BCNT_C"/>
    <property type="match status" value="1"/>
</dbReference>
<evidence type="ECO:0000259" key="4">
    <source>
        <dbReference type="PROSITE" id="PS51279"/>
    </source>
</evidence>
<feature type="domain" description="BCNT-C" evidence="4">
    <location>
        <begin position="258"/>
        <end position="339"/>
    </location>
</feature>
<accession>A0A0F4ZL18</accession>
<proteinExistence type="inferred from homology"/>
<feature type="compositionally biased region" description="Basic and acidic residues" evidence="3">
    <location>
        <begin position="98"/>
        <end position="108"/>
    </location>
</feature>
<reference evidence="5 6" key="1">
    <citation type="submission" date="2015-03" db="EMBL/GenBank/DDBJ databases">
        <authorList>
            <person name="Radwan O."/>
            <person name="Al-Naeli F.A."/>
            <person name="Rendon G.A."/>
            <person name="Fields C."/>
        </authorList>
    </citation>
    <scope>NUCLEOTIDE SEQUENCE [LARGE SCALE GENOMIC DNA]</scope>
    <source>
        <strain evidence="5">CR-DP1</strain>
    </source>
</reference>
<gene>
    <name evidence="5" type="ORF">TD95_003762</name>
</gene>
<sequence length="342" mass="37039">MPSPAAIVDENDDNYVSEEDSDFAPDAGPNSPSDNDDSDNEDGESKVVEAGEKRKTEDADFENSGDETVIKRGKKKRRKTAQDDDGGDGGLVKTRSQRAAEKEERKTALPDGLVTIDVDAMFASMMAGNYTTQSPSTSSTPVPATSTSAAPTPGPGPEATSKPPTAAPSDADADTILIKRKYNFAGKVHMEEKLVPRSSAEAKLYLESLSPADAAAALSRIDSKDKDKDAARPAPRRAFRSRFEPPVDQVTRRADLQLGVALRMQARHDAQAARAKKLNTVEKSRMDWAGYVDKEGLKDELVLAGRAKGSFAERQEFLARTEARREDEARKARMVARAQKGV</sequence>
<name>A0A0F4ZL18_9PEZI</name>
<organism evidence="5 6">
    <name type="scientific">Thielaviopsis punctulata</name>
    <dbReference type="NCBI Taxonomy" id="72032"/>
    <lineage>
        <taxon>Eukaryota</taxon>
        <taxon>Fungi</taxon>
        <taxon>Dikarya</taxon>
        <taxon>Ascomycota</taxon>
        <taxon>Pezizomycotina</taxon>
        <taxon>Sordariomycetes</taxon>
        <taxon>Hypocreomycetidae</taxon>
        <taxon>Microascales</taxon>
        <taxon>Ceratocystidaceae</taxon>
        <taxon>Thielaviopsis</taxon>
    </lineage>
</organism>
<dbReference type="GO" id="GO:0000812">
    <property type="term" value="C:Swr1 complex"/>
    <property type="evidence" value="ECO:0007669"/>
    <property type="project" value="TreeGrafter"/>
</dbReference>
<dbReference type="PANTHER" id="PTHR48407:SF1">
    <property type="entry name" value="CRANIOFACIAL DEVELOPMENT PROTEIN 1"/>
    <property type="match status" value="1"/>
</dbReference>
<feature type="region of interest" description="Disordered" evidence="3">
    <location>
        <begin position="219"/>
        <end position="246"/>
    </location>
</feature>
<feature type="compositionally biased region" description="Low complexity" evidence="3">
    <location>
        <begin position="131"/>
        <end position="170"/>
    </location>
</feature>
<comment type="caution">
    <text evidence="5">The sequence shown here is derived from an EMBL/GenBank/DDBJ whole genome shotgun (WGS) entry which is preliminary data.</text>
</comment>
<feature type="compositionally biased region" description="Acidic residues" evidence="3">
    <location>
        <begin position="9"/>
        <end position="23"/>
    </location>
</feature>
<keyword evidence="6" id="KW-1185">Reference proteome</keyword>
<feature type="region of interest" description="Disordered" evidence="3">
    <location>
        <begin position="1"/>
        <end position="111"/>
    </location>
</feature>
<comment type="similarity">
    <text evidence="1">Belongs to the SWC5 family.</text>
</comment>
<evidence type="ECO:0000256" key="3">
    <source>
        <dbReference type="SAM" id="MobiDB-lite"/>
    </source>
</evidence>
<evidence type="ECO:0000313" key="5">
    <source>
        <dbReference type="EMBL" id="KKA30553.1"/>
    </source>
</evidence>
<dbReference type="Proteomes" id="UP000033483">
    <property type="component" value="Unassembled WGS sequence"/>
</dbReference>
<feature type="compositionally biased region" description="Basic and acidic residues" evidence="3">
    <location>
        <begin position="43"/>
        <end position="58"/>
    </location>
</feature>
<dbReference type="Pfam" id="PF07572">
    <property type="entry name" value="BCNT"/>
    <property type="match status" value="1"/>
</dbReference>
<dbReference type="OrthoDB" id="445677at2759"/>
<evidence type="ECO:0000313" key="6">
    <source>
        <dbReference type="Proteomes" id="UP000033483"/>
    </source>
</evidence>
<protein>
    <recommendedName>
        <fullName evidence="2">SWR1-complex protein 5</fullName>
    </recommendedName>
</protein>
<dbReference type="PANTHER" id="PTHR48407">
    <property type="entry name" value="CRANIOFACIAL DEVELOPMENT PROTEIN 1"/>
    <property type="match status" value="1"/>
</dbReference>
<feature type="region of interest" description="Disordered" evidence="3">
    <location>
        <begin position="129"/>
        <end position="173"/>
    </location>
</feature>
<evidence type="ECO:0000256" key="1">
    <source>
        <dbReference type="ARBA" id="ARBA00010465"/>
    </source>
</evidence>
<dbReference type="AlphaFoldDB" id="A0A0F4ZL18"/>
<dbReference type="InterPro" id="IPR011421">
    <property type="entry name" value="BCNT-C"/>
</dbReference>
<feature type="compositionally biased region" description="Basic and acidic residues" evidence="3">
    <location>
        <begin position="221"/>
        <end position="231"/>
    </location>
</feature>